<feature type="non-terminal residue" evidence="1">
    <location>
        <position position="1"/>
    </location>
</feature>
<accession>A0A0F9BB72</accession>
<reference evidence="1" key="1">
    <citation type="journal article" date="2015" name="Nature">
        <title>Complex archaea that bridge the gap between prokaryotes and eukaryotes.</title>
        <authorList>
            <person name="Spang A."/>
            <person name="Saw J.H."/>
            <person name="Jorgensen S.L."/>
            <person name="Zaremba-Niedzwiedzka K."/>
            <person name="Martijn J."/>
            <person name="Lind A.E."/>
            <person name="van Eijk R."/>
            <person name="Schleper C."/>
            <person name="Guy L."/>
            <person name="Ettema T.J."/>
        </authorList>
    </citation>
    <scope>NUCLEOTIDE SEQUENCE</scope>
</reference>
<dbReference type="EMBL" id="LAZR01041797">
    <property type="protein sequence ID" value="KKL11087.1"/>
    <property type="molecule type" value="Genomic_DNA"/>
</dbReference>
<gene>
    <name evidence="1" type="ORF">LCGC14_2549360</name>
</gene>
<comment type="caution">
    <text evidence="1">The sequence shown here is derived from an EMBL/GenBank/DDBJ whole genome shotgun (WGS) entry which is preliminary data.</text>
</comment>
<protein>
    <submittedName>
        <fullName evidence="1">Uncharacterized protein</fullName>
    </submittedName>
</protein>
<name>A0A0F9BB72_9ZZZZ</name>
<evidence type="ECO:0000313" key="1">
    <source>
        <dbReference type="EMBL" id="KKL11087.1"/>
    </source>
</evidence>
<proteinExistence type="predicted"/>
<sequence>TFTGIHTSEVSRLERGHIRSVRGLLHIEDMLDYYKVLIWEDGQ</sequence>
<organism evidence="1">
    <name type="scientific">marine sediment metagenome</name>
    <dbReference type="NCBI Taxonomy" id="412755"/>
    <lineage>
        <taxon>unclassified sequences</taxon>
        <taxon>metagenomes</taxon>
        <taxon>ecological metagenomes</taxon>
    </lineage>
</organism>
<dbReference type="AlphaFoldDB" id="A0A0F9BB72"/>